<gene>
    <name evidence="2" type="ORF">UFOPK1908_01650</name>
    <name evidence="3" type="ORF">UFOPK2282_01041</name>
    <name evidence="4" type="ORF">UFOPK3576_00407</name>
</gene>
<dbReference type="EMBL" id="CAEZVB010000151">
    <property type="protein sequence ID" value="CAB4634102.1"/>
    <property type="molecule type" value="Genomic_DNA"/>
</dbReference>
<organism evidence="4">
    <name type="scientific">freshwater metagenome</name>
    <dbReference type="NCBI Taxonomy" id="449393"/>
    <lineage>
        <taxon>unclassified sequences</taxon>
        <taxon>metagenomes</taxon>
        <taxon>ecological metagenomes</taxon>
    </lineage>
</organism>
<reference evidence="4" key="1">
    <citation type="submission" date="2020-05" db="EMBL/GenBank/DDBJ databases">
        <authorList>
            <person name="Chiriac C."/>
            <person name="Salcher M."/>
            <person name="Ghai R."/>
            <person name="Kavagutti S V."/>
        </authorList>
    </citation>
    <scope>NUCLEOTIDE SEQUENCE</scope>
</reference>
<accession>A0A6J7FWR2</accession>
<dbReference type="InterPro" id="IPR037401">
    <property type="entry name" value="SnoaL-like"/>
</dbReference>
<dbReference type="Gene3D" id="3.10.450.50">
    <property type="match status" value="1"/>
</dbReference>
<evidence type="ECO:0000313" key="2">
    <source>
        <dbReference type="EMBL" id="CAB4634102.1"/>
    </source>
</evidence>
<dbReference type="AlphaFoldDB" id="A0A6J7FWR2"/>
<dbReference type="EMBL" id="CAFBMO010000011">
    <property type="protein sequence ID" value="CAB4900021.1"/>
    <property type="molecule type" value="Genomic_DNA"/>
</dbReference>
<dbReference type="InterPro" id="IPR032710">
    <property type="entry name" value="NTF2-like_dom_sf"/>
</dbReference>
<dbReference type="SUPFAM" id="SSF54427">
    <property type="entry name" value="NTF2-like"/>
    <property type="match status" value="1"/>
</dbReference>
<dbReference type="EMBL" id="CAEZWR010000122">
    <property type="protein sequence ID" value="CAB4670277.1"/>
    <property type="molecule type" value="Genomic_DNA"/>
</dbReference>
<evidence type="ECO:0000313" key="3">
    <source>
        <dbReference type="EMBL" id="CAB4670277.1"/>
    </source>
</evidence>
<protein>
    <submittedName>
        <fullName evidence="4">Unannotated protein</fullName>
    </submittedName>
</protein>
<feature type="domain" description="SnoaL-like" evidence="1">
    <location>
        <begin position="8"/>
        <end position="109"/>
    </location>
</feature>
<dbReference type="Pfam" id="PF12680">
    <property type="entry name" value="SnoaL_2"/>
    <property type="match status" value="1"/>
</dbReference>
<name>A0A6J7FWR2_9ZZZZ</name>
<sequence>MSQPVNIVQEFCDLMVKRDPEALRPFFADNAIYQNCGMPASIGVEAILANLTGQFGMFPDSYEYVMKNIAADGNTVLTERLDMISTPTGVQGVPVMGTFVLEGGKIIRWHDYWDGSLPAKMMKGEDVTSLVPQSY</sequence>
<proteinExistence type="predicted"/>
<evidence type="ECO:0000313" key="4">
    <source>
        <dbReference type="EMBL" id="CAB4900021.1"/>
    </source>
</evidence>
<evidence type="ECO:0000259" key="1">
    <source>
        <dbReference type="Pfam" id="PF12680"/>
    </source>
</evidence>